<feature type="compositionally biased region" description="Polar residues" evidence="1">
    <location>
        <begin position="61"/>
        <end position="74"/>
    </location>
</feature>
<protein>
    <submittedName>
        <fullName evidence="2">Uncharacterized protein</fullName>
    </submittedName>
</protein>
<sequence length="271" mass="27905">MAGLGDAPMSHSGPVGVGESSVPLGSDAAQADNGAVGTVEMDANWKPGANVAEVISLAERNANQSEGADVSSSANEKRTSSPTDFEDAKHSSMMEHGSQVPVFASGNGSGIFGPNLVGAGAEDEQDKDEGGSDDSHNAQNFGQHSFVDASAIGETSLVDNGNHSNEHDFTMGSPQSGVGGTGHLRNSLSSGANMTSTPRLLPTTPHMTGTFVSEPSHPHPPTTNQMDSSLNASWMESQLVSPVSMAKGQFSLSNRSGRRSPTPYLRLGGTR</sequence>
<evidence type="ECO:0000256" key="1">
    <source>
        <dbReference type="SAM" id="MobiDB-lite"/>
    </source>
</evidence>
<feature type="region of interest" description="Disordered" evidence="1">
    <location>
        <begin position="156"/>
        <end position="234"/>
    </location>
</feature>
<evidence type="ECO:0000313" key="3">
    <source>
        <dbReference type="Proteomes" id="UP000054560"/>
    </source>
</evidence>
<feature type="compositionally biased region" description="Polar residues" evidence="1">
    <location>
        <begin position="222"/>
        <end position="234"/>
    </location>
</feature>
<dbReference type="GeneID" id="25907462"/>
<dbReference type="AlphaFoldDB" id="A0A0L0FV29"/>
<feature type="compositionally biased region" description="Polar residues" evidence="1">
    <location>
        <begin position="184"/>
        <end position="198"/>
    </location>
</feature>
<dbReference type="EMBL" id="KQ242119">
    <property type="protein sequence ID" value="KNC80682.1"/>
    <property type="molecule type" value="Genomic_DNA"/>
</dbReference>
<organism evidence="2 3">
    <name type="scientific">Sphaeroforma arctica JP610</name>
    <dbReference type="NCBI Taxonomy" id="667725"/>
    <lineage>
        <taxon>Eukaryota</taxon>
        <taxon>Ichthyosporea</taxon>
        <taxon>Ichthyophonida</taxon>
        <taxon>Sphaeroforma</taxon>
    </lineage>
</organism>
<feature type="non-terminal residue" evidence="2">
    <location>
        <position position="271"/>
    </location>
</feature>
<feature type="region of interest" description="Disordered" evidence="1">
    <location>
        <begin position="249"/>
        <end position="271"/>
    </location>
</feature>
<reference evidence="2 3" key="1">
    <citation type="submission" date="2011-02" db="EMBL/GenBank/DDBJ databases">
        <title>The Genome Sequence of Sphaeroforma arctica JP610.</title>
        <authorList>
            <consortium name="The Broad Institute Genome Sequencing Platform"/>
            <person name="Russ C."/>
            <person name="Cuomo C."/>
            <person name="Young S.K."/>
            <person name="Zeng Q."/>
            <person name="Gargeya S."/>
            <person name="Alvarado L."/>
            <person name="Berlin A."/>
            <person name="Chapman S.B."/>
            <person name="Chen Z."/>
            <person name="Freedman E."/>
            <person name="Gellesch M."/>
            <person name="Goldberg J."/>
            <person name="Griggs A."/>
            <person name="Gujja S."/>
            <person name="Heilman E."/>
            <person name="Heiman D."/>
            <person name="Howarth C."/>
            <person name="Mehta T."/>
            <person name="Neiman D."/>
            <person name="Pearson M."/>
            <person name="Roberts A."/>
            <person name="Saif S."/>
            <person name="Shea T."/>
            <person name="Shenoy N."/>
            <person name="Sisk P."/>
            <person name="Stolte C."/>
            <person name="Sykes S."/>
            <person name="White J."/>
            <person name="Yandava C."/>
            <person name="Burger G."/>
            <person name="Gray M.W."/>
            <person name="Holland P.W.H."/>
            <person name="King N."/>
            <person name="Lang F.B.F."/>
            <person name="Roger A.J."/>
            <person name="Ruiz-Trillo I."/>
            <person name="Haas B."/>
            <person name="Nusbaum C."/>
            <person name="Birren B."/>
        </authorList>
    </citation>
    <scope>NUCLEOTIDE SEQUENCE [LARGE SCALE GENOMIC DNA]</scope>
    <source>
        <strain evidence="2 3">JP610</strain>
    </source>
</reference>
<feature type="region of interest" description="Disordered" evidence="1">
    <location>
        <begin position="1"/>
        <end position="45"/>
    </location>
</feature>
<keyword evidence="3" id="KW-1185">Reference proteome</keyword>
<feature type="region of interest" description="Disordered" evidence="1">
    <location>
        <begin position="60"/>
        <end position="141"/>
    </location>
</feature>
<evidence type="ECO:0000313" key="2">
    <source>
        <dbReference type="EMBL" id="KNC80682.1"/>
    </source>
</evidence>
<dbReference type="RefSeq" id="XP_014154584.1">
    <property type="nucleotide sequence ID" value="XM_014299109.1"/>
</dbReference>
<name>A0A0L0FV29_9EUKA</name>
<gene>
    <name evidence="2" type="ORF">SARC_06958</name>
</gene>
<dbReference type="Proteomes" id="UP000054560">
    <property type="component" value="Unassembled WGS sequence"/>
</dbReference>
<proteinExistence type="predicted"/>
<accession>A0A0L0FV29</accession>